<dbReference type="InterPro" id="IPR036430">
    <property type="entry name" value="RNase_T2-like_sf"/>
</dbReference>
<dbReference type="AlphaFoldDB" id="A0A8T0J8A0"/>
<dbReference type="InterPro" id="IPR001568">
    <property type="entry name" value="RNase_T2-like"/>
</dbReference>
<comment type="similarity">
    <text evidence="1 2">Belongs to the RNase T2 family.</text>
</comment>
<evidence type="ECO:0000256" key="2">
    <source>
        <dbReference type="RuleBase" id="RU004328"/>
    </source>
</evidence>
<evidence type="ECO:0000256" key="1">
    <source>
        <dbReference type="ARBA" id="ARBA00007469"/>
    </source>
</evidence>
<accession>A0A8T0J8A0</accession>
<dbReference type="Gene3D" id="3.90.730.10">
    <property type="entry name" value="Ribonuclease T2-like"/>
    <property type="match status" value="1"/>
</dbReference>
<sequence length="75" mass="8848">MTWKLQEGMFTNWLSFSCPKPNPEGLWKYEWKKHESCSGMDRPAYFETAIALHTNILEAFRLEVCFSYPNSLQVL</sequence>
<dbReference type="Proteomes" id="UP000822688">
    <property type="component" value="Chromosome 1"/>
</dbReference>
<protein>
    <submittedName>
        <fullName evidence="3">Uncharacterized protein</fullName>
    </submittedName>
</protein>
<proteinExistence type="inferred from homology"/>
<gene>
    <name evidence="3" type="ORF">KC19_1G149700</name>
</gene>
<dbReference type="PROSITE" id="PS51257">
    <property type="entry name" value="PROKAR_LIPOPROTEIN"/>
    <property type="match status" value="1"/>
</dbReference>
<evidence type="ECO:0000313" key="3">
    <source>
        <dbReference type="EMBL" id="KAG0591103.1"/>
    </source>
</evidence>
<keyword evidence="4" id="KW-1185">Reference proteome</keyword>
<evidence type="ECO:0000313" key="4">
    <source>
        <dbReference type="Proteomes" id="UP000822688"/>
    </source>
</evidence>
<organism evidence="3 4">
    <name type="scientific">Ceratodon purpureus</name>
    <name type="common">Fire moss</name>
    <name type="synonym">Dicranum purpureum</name>
    <dbReference type="NCBI Taxonomy" id="3225"/>
    <lineage>
        <taxon>Eukaryota</taxon>
        <taxon>Viridiplantae</taxon>
        <taxon>Streptophyta</taxon>
        <taxon>Embryophyta</taxon>
        <taxon>Bryophyta</taxon>
        <taxon>Bryophytina</taxon>
        <taxon>Bryopsida</taxon>
        <taxon>Dicranidae</taxon>
        <taxon>Pseudoditrichales</taxon>
        <taxon>Ditrichaceae</taxon>
        <taxon>Ceratodon</taxon>
    </lineage>
</organism>
<reference evidence="3" key="1">
    <citation type="submission" date="2020-06" db="EMBL/GenBank/DDBJ databases">
        <title>WGS assembly of Ceratodon purpureus strain R40.</title>
        <authorList>
            <person name="Carey S.B."/>
            <person name="Jenkins J."/>
            <person name="Shu S."/>
            <person name="Lovell J.T."/>
            <person name="Sreedasyam A."/>
            <person name="Maumus F."/>
            <person name="Tiley G.P."/>
            <person name="Fernandez-Pozo N."/>
            <person name="Barry K."/>
            <person name="Chen C."/>
            <person name="Wang M."/>
            <person name="Lipzen A."/>
            <person name="Daum C."/>
            <person name="Saski C.A."/>
            <person name="Payton A.C."/>
            <person name="Mcbreen J.C."/>
            <person name="Conrad R.E."/>
            <person name="Kollar L.M."/>
            <person name="Olsson S."/>
            <person name="Huttunen S."/>
            <person name="Landis J.B."/>
            <person name="Wickett N.J."/>
            <person name="Johnson M.G."/>
            <person name="Rensing S.A."/>
            <person name="Grimwood J."/>
            <person name="Schmutz J."/>
            <person name="Mcdaniel S.F."/>
        </authorList>
    </citation>
    <scope>NUCLEOTIDE SEQUENCE</scope>
    <source>
        <strain evidence="3">R40</strain>
    </source>
</reference>
<comment type="caution">
    <text evidence="3">The sequence shown here is derived from an EMBL/GenBank/DDBJ whole genome shotgun (WGS) entry which is preliminary data.</text>
</comment>
<dbReference type="GO" id="GO:0033897">
    <property type="term" value="F:ribonuclease T2 activity"/>
    <property type="evidence" value="ECO:0007669"/>
    <property type="project" value="InterPro"/>
</dbReference>
<dbReference type="SUPFAM" id="SSF55895">
    <property type="entry name" value="Ribonuclease Rh-like"/>
    <property type="match status" value="1"/>
</dbReference>
<dbReference type="EMBL" id="CM026421">
    <property type="protein sequence ID" value="KAG0591103.1"/>
    <property type="molecule type" value="Genomic_DNA"/>
</dbReference>
<dbReference type="Pfam" id="PF00445">
    <property type="entry name" value="Ribonuclease_T2"/>
    <property type="match status" value="1"/>
</dbReference>
<dbReference type="OrthoDB" id="435754at2759"/>
<dbReference type="GO" id="GO:0003723">
    <property type="term" value="F:RNA binding"/>
    <property type="evidence" value="ECO:0007669"/>
    <property type="project" value="InterPro"/>
</dbReference>
<name>A0A8T0J8A0_CERPU</name>